<evidence type="ECO:0000256" key="11">
    <source>
        <dbReference type="ARBA" id="ARBA00022833"/>
    </source>
</evidence>
<comment type="cofactor">
    <cofactor evidence="2">
        <name>Mg(2+)</name>
        <dbReference type="ChEBI" id="CHEBI:18420"/>
    </cofactor>
</comment>
<sequence length="803" mass="88943">MMDRIIALVDMDCFYCQVEARLNPSLKGKPLAVVQYNKWKGGGIIAVNYEAREFGVTRSMRGDEARKKCPDIILVHVPEVRGKADLSKYRDAGREVVDVFCQFSECVQRASVDEAYIDITESVEQRINNLYQVQPSHLPTTFVVGSTDIDSNDEDGRQRGLVSWLENIYELQDTAQQRLAVAGIIVEEMRTAVFRQTGFRCSAGISHNKILGKLACGLHKPNRQTILPPAGVMDLYKTLPVRKVRNLGGKFGCVVVEQLGCKVMADLLQFTERQLQQQFHEKMGTWLYNIARGIDSDPVTKRLVSKSVGCCKKFPGRQALTTKTDVQFWLSELSAEVAERLAKDLIENKRRAKLLTVSYHQDINSDFTSSSRSGPLTSYDPQRIQADAFELVKKSNTGSVGGPDVWNPPLVFLGLSVGKFVDEGTTQSSTIHDFFKATQKESSKDGSKNVTELKKVVDDNTDGADNHCIMQVKECGEIKPLANLKNSCEVVSDMCKASSTSKSFFMKYLKQHSIATCAETNIDQPISKSVLDPDSDDDLFESPVTDMETPKEEKSSLLSTTTRAEFNLGASTSLVGNQVDDDTTEMWVSLTELFPDISKADDDVVALLPTPLQKRVQAQIEKAKHDSNVSSKHVSANLTSDDTNMTHTSDSWLVGGHTQAETDRATVSYVPLNHGDEAETSSASHCKTDTSHAYLVTSVTPSICEESNAENNQNVVCETCPQCRKDVPLSEYAEHLDFHAAEKLHKELNGGSVHVRTAVTTSTLPKNPSELPTKRKRGRLPRKLSVTDCGKKMRSITTFFAPK</sequence>
<evidence type="ECO:0000256" key="18">
    <source>
        <dbReference type="SAM" id="MobiDB-lite"/>
    </source>
</evidence>
<keyword evidence="15" id="KW-0539">Nucleus</keyword>
<evidence type="ECO:0000256" key="17">
    <source>
        <dbReference type="ARBA" id="ARBA00049244"/>
    </source>
</evidence>
<protein>
    <recommendedName>
        <fullName evidence="16">DNA polymerase eta</fullName>
        <ecNumber evidence="5">2.7.7.7</ecNumber>
    </recommendedName>
</protein>
<evidence type="ECO:0000259" key="19">
    <source>
        <dbReference type="PROSITE" id="PS50173"/>
    </source>
</evidence>
<dbReference type="InterPro" id="IPR041298">
    <property type="entry name" value="UBZ3"/>
</dbReference>
<feature type="region of interest" description="Disordered" evidence="18">
    <location>
        <begin position="623"/>
        <end position="642"/>
    </location>
</feature>
<dbReference type="EC" id="2.7.7.7" evidence="5"/>
<evidence type="ECO:0000256" key="6">
    <source>
        <dbReference type="ARBA" id="ARBA00022679"/>
    </source>
</evidence>
<evidence type="ECO:0000256" key="10">
    <source>
        <dbReference type="ARBA" id="ARBA00022771"/>
    </source>
</evidence>
<dbReference type="EMBL" id="KK852984">
    <property type="protein sequence ID" value="KDR12852.1"/>
    <property type="molecule type" value="Genomic_DNA"/>
</dbReference>
<comment type="catalytic activity">
    <reaction evidence="17">
        <text>DNA(n) + a 2'-deoxyribonucleoside 5'-triphosphate = DNA(n+1) + diphosphate</text>
        <dbReference type="Rhea" id="RHEA:22508"/>
        <dbReference type="Rhea" id="RHEA-COMP:17339"/>
        <dbReference type="Rhea" id="RHEA-COMP:17340"/>
        <dbReference type="ChEBI" id="CHEBI:33019"/>
        <dbReference type="ChEBI" id="CHEBI:61560"/>
        <dbReference type="ChEBI" id="CHEBI:173112"/>
        <dbReference type="EC" id="2.7.7.7"/>
    </reaction>
</comment>
<gene>
    <name evidence="21" type="ORF">L798_13157</name>
</gene>
<dbReference type="InterPro" id="IPR043502">
    <property type="entry name" value="DNA/RNA_pol_sf"/>
</dbReference>
<dbReference type="Pfam" id="PF21704">
    <property type="entry name" value="POLH-Rev1_HhH"/>
    <property type="match status" value="1"/>
</dbReference>
<keyword evidence="6" id="KW-0808">Transferase</keyword>
<evidence type="ECO:0000256" key="14">
    <source>
        <dbReference type="ARBA" id="ARBA00023204"/>
    </source>
</evidence>
<comment type="cofactor">
    <cofactor evidence="1">
        <name>Mn(2+)</name>
        <dbReference type="ChEBI" id="CHEBI:29035"/>
    </cofactor>
</comment>
<evidence type="ECO:0000256" key="8">
    <source>
        <dbReference type="ARBA" id="ARBA00022723"/>
    </source>
</evidence>
<keyword evidence="14" id="KW-0234">DNA repair</keyword>
<dbReference type="SUPFAM" id="SSF100879">
    <property type="entry name" value="Lesion bypass DNA polymerase (Y-family), little finger domain"/>
    <property type="match status" value="1"/>
</dbReference>
<dbReference type="GO" id="GO:0003887">
    <property type="term" value="F:DNA-directed DNA polymerase activity"/>
    <property type="evidence" value="ECO:0007669"/>
    <property type="project" value="UniProtKB-EC"/>
</dbReference>
<dbReference type="GO" id="GO:0006281">
    <property type="term" value="P:DNA repair"/>
    <property type="evidence" value="ECO:0007669"/>
    <property type="project" value="UniProtKB-KW"/>
</dbReference>
<dbReference type="InterPro" id="IPR036775">
    <property type="entry name" value="DNA_pol_Y-fam_lit_finger_sf"/>
</dbReference>
<dbReference type="PANTHER" id="PTHR45873">
    <property type="entry name" value="DNA POLYMERASE ETA"/>
    <property type="match status" value="1"/>
</dbReference>
<reference evidence="21 22" key="1">
    <citation type="journal article" date="2014" name="Nat. Commun.">
        <title>Molecular traces of alternative social organization in a termite genome.</title>
        <authorList>
            <person name="Terrapon N."/>
            <person name="Li C."/>
            <person name="Robertson H.M."/>
            <person name="Ji L."/>
            <person name="Meng X."/>
            <person name="Booth W."/>
            <person name="Chen Z."/>
            <person name="Childers C.P."/>
            <person name="Glastad K.M."/>
            <person name="Gokhale K."/>
            <person name="Gowin J."/>
            <person name="Gronenberg W."/>
            <person name="Hermansen R.A."/>
            <person name="Hu H."/>
            <person name="Hunt B.G."/>
            <person name="Huylmans A.K."/>
            <person name="Khalil S.M."/>
            <person name="Mitchell R.D."/>
            <person name="Munoz-Torres M.C."/>
            <person name="Mustard J.A."/>
            <person name="Pan H."/>
            <person name="Reese J.T."/>
            <person name="Scharf M.E."/>
            <person name="Sun F."/>
            <person name="Vogel H."/>
            <person name="Xiao J."/>
            <person name="Yang W."/>
            <person name="Yang Z."/>
            <person name="Yang Z."/>
            <person name="Zhou J."/>
            <person name="Zhu J."/>
            <person name="Brent C.S."/>
            <person name="Elsik C.G."/>
            <person name="Goodisman M.A."/>
            <person name="Liberles D.A."/>
            <person name="Roe R.M."/>
            <person name="Vargo E.L."/>
            <person name="Vilcinskas A."/>
            <person name="Wang J."/>
            <person name="Bornberg-Bauer E."/>
            <person name="Korb J."/>
            <person name="Zhang G."/>
            <person name="Liebig J."/>
        </authorList>
    </citation>
    <scope>NUCLEOTIDE SEQUENCE [LARGE SCALE GENOMIC DNA]</scope>
    <source>
        <tissue evidence="21">Whole organism</tissue>
    </source>
</reference>
<feature type="domain" description="UmuC" evidence="19">
    <location>
        <begin position="6"/>
        <end position="248"/>
    </location>
</feature>
<dbReference type="FunFam" id="3.30.1490.100:FF:000007">
    <property type="entry name" value="DNA polymerase eta"/>
    <property type="match status" value="1"/>
</dbReference>
<dbReference type="Proteomes" id="UP000027135">
    <property type="component" value="Unassembled WGS sequence"/>
</dbReference>
<dbReference type="PROSITE" id="PS51907">
    <property type="entry name" value="ZF_UBZ3"/>
    <property type="match status" value="1"/>
</dbReference>
<evidence type="ECO:0000256" key="13">
    <source>
        <dbReference type="ARBA" id="ARBA00022843"/>
    </source>
</evidence>
<evidence type="ECO:0000256" key="7">
    <source>
        <dbReference type="ARBA" id="ARBA00022695"/>
    </source>
</evidence>
<proteinExistence type="inferred from homology"/>
<keyword evidence="22" id="KW-1185">Reference proteome</keyword>
<dbReference type="InterPro" id="IPR052230">
    <property type="entry name" value="DNA_polymerase_eta"/>
</dbReference>
<keyword evidence="12" id="KW-0460">Magnesium</keyword>
<evidence type="ECO:0000313" key="21">
    <source>
        <dbReference type="EMBL" id="KDR12852.1"/>
    </source>
</evidence>
<evidence type="ECO:0000256" key="12">
    <source>
        <dbReference type="ARBA" id="ARBA00022842"/>
    </source>
</evidence>
<evidence type="ECO:0000256" key="15">
    <source>
        <dbReference type="ARBA" id="ARBA00023242"/>
    </source>
</evidence>
<dbReference type="InterPro" id="IPR043128">
    <property type="entry name" value="Rev_trsase/Diguanyl_cyclase"/>
</dbReference>
<dbReference type="InParanoid" id="A0A067R4F1"/>
<evidence type="ECO:0000256" key="3">
    <source>
        <dbReference type="ARBA" id="ARBA00004123"/>
    </source>
</evidence>
<keyword evidence="9" id="KW-0227">DNA damage</keyword>
<evidence type="ECO:0000256" key="16">
    <source>
        <dbReference type="ARBA" id="ARBA00044975"/>
    </source>
</evidence>
<keyword evidence="10" id="KW-0863">Zinc-finger</keyword>
<dbReference type="Gene3D" id="3.40.1170.60">
    <property type="match status" value="1"/>
</dbReference>
<feature type="compositionally biased region" description="Polar residues" evidence="18">
    <location>
        <begin position="628"/>
        <end position="642"/>
    </location>
</feature>
<dbReference type="OrthoDB" id="5723at2759"/>
<dbReference type="STRING" id="136037.A0A067R4F1"/>
<dbReference type="GO" id="GO:0005657">
    <property type="term" value="C:replication fork"/>
    <property type="evidence" value="ECO:0007669"/>
    <property type="project" value="TreeGrafter"/>
</dbReference>
<dbReference type="OMA" id="MCKASST"/>
<dbReference type="Gene3D" id="1.10.150.20">
    <property type="entry name" value="5' to 3' exonuclease, C-terminal subdomain"/>
    <property type="match status" value="1"/>
</dbReference>
<feature type="region of interest" description="Disordered" evidence="18">
    <location>
        <begin position="529"/>
        <end position="558"/>
    </location>
</feature>
<evidence type="ECO:0000256" key="9">
    <source>
        <dbReference type="ARBA" id="ARBA00022763"/>
    </source>
</evidence>
<evidence type="ECO:0000256" key="1">
    <source>
        <dbReference type="ARBA" id="ARBA00001936"/>
    </source>
</evidence>
<organism evidence="21 22">
    <name type="scientific">Zootermopsis nevadensis</name>
    <name type="common">Dampwood termite</name>
    <dbReference type="NCBI Taxonomy" id="136037"/>
    <lineage>
        <taxon>Eukaryota</taxon>
        <taxon>Metazoa</taxon>
        <taxon>Ecdysozoa</taxon>
        <taxon>Arthropoda</taxon>
        <taxon>Hexapoda</taxon>
        <taxon>Insecta</taxon>
        <taxon>Pterygota</taxon>
        <taxon>Neoptera</taxon>
        <taxon>Polyneoptera</taxon>
        <taxon>Dictyoptera</taxon>
        <taxon>Blattodea</taxon>
        <taxon>Blattoidea</taxon>
        <taxon>Termitoidae</taxon>
        <taxon>Termopsidae</taxon>
        <taxon>Zootermopsis</taxon>
    </lineage>
</organism>
<evidence type="ECO:0000256" key="4">
    <source>
        <dbReference type="ARBA" id="ARBA00010945"/>
    </source>
</evidence>
<dbReference type="GO" id="GO:0035861">
    <property type="term" value="C:site of double-strand break"/>
    <property type="evidence" value="ECO:0007669"/>
    <property type="project" value="TreeGrafter"/>
</dbReference>
<dbReference type="Gene3D" id="3.30.70.270">
    <property type="match status" value="1"/>
</dbReference>
<dbReference type="Pfam" id="PF00817">
    <property type="entry name" value="IMS"/>
    <property type="match status" value="1"/>
</dbReference>
<dbReference type="Pfam" id="PF11799">
    <property type="entry name" value="IMS_C"/>
    <property type="match status" value="1"/>
</dbReference>
<keyword evidence="11" id="KW-0862">Zinc</keyword>
<dbReference type="eggNOG" id="KOG2095">
    <property type="taxonomic scope" value="Eukaryota"/>
</dbReference>
<dbReference type="GO" id="GO:0005634">
    <property type="term" value="C:nucleus"/>
    <property type="evidence" value="ECO:0007669"/>
    <property type="project" value="UniProtKB-SubCell"/>
</dbReference>
<dbReference type="GO" id="GO:0003684">
    <property type="term" value="F:damaged DNA binding"/>
    <property type="evidence" value="ECO:0007669"/>
    <property type="project" value="InterPro"/>
</dbReference>
<dbReference type="PROSITE" id="PS50173">
    <property type="entry name" value="UMUC"/>
    <property type="match status" value="1"/>
</dbReference>
<feature type="domain" description="UBZ3-type" evidence="20">
    <location>
        <begin position="713"/>
        <end position="747"/>
    </location>
</feature>
<dbReference type="InterPro" id="IPR001126">
    <property type="entry name" value="UmuC"/>
</dbReference>
<dbReference type="InterPro" id="IPR017961">
    <property type="entry name" value="DNA_pol_Y-fam_little_finger"/>
</dbReference>
<dbReference type="FunFam" id="1.10.150.20:FF:000014">
    <property type="entry name" value="Polymerase (DNA directed), eta"/>
    <property type="match status" value="1"/>
</dbReference>
<evidence type="ECO:0000313" key="22">
    <source>
        <dbReference type="Proteomes" id="UP000027135"/>
    </source>
</evidence>
<dbReference type="GO" id="GO:0008270">
    <property type="term" value="F:zinc ion binding"/>
    <property type="evidence" value="ECO:0007669"/>
    <property type="project" value="UniProtKB-KW"/>
</dbReference>
<name>A0A067R4F1_ZOONE</name>
<evidence type="ECO:0000256" key="2">
    <source>
        <dbReference type="ARBA" id="ARBA00001946"/>
    </source>
</evidence>
<dbReference type="FunCoup" id="A0A067R4F1">
    <property type="interactions" value="1457"/>
</dbReference>
<comment type="subcellular location">
    <subcellularLocation>
        <location evidence="3">Nucleus</location>
    </subcellularLocation>
</comment>
<dbReference type="GO" id="GO:0042276">
    <property type="term" value="P:error-prone translesion synthesis"/>
    <property type="evidence" value="ECO:0007669"/>
    <property type="project" value="TreeGrafter"/>
</dbReference>
<keyword evidence="13" id="KW-0832">Ubl conjugation</keyword>
<accession>A0A067R4F1</accession>
<comment type="similarity">
    <text evidence="4">Belongs to the DNA polymerase type-Y family.</text>
</comment>
<dbReference type="AlphaFoldDB" id="A0A067R4F1"/>
<dbReference type="Pfam" id="PF18439">
    <property type="entry name" value="zf_UBZ"/>
    <property type="match status" value="1"/>
</dbReference>
<dbReference type="Gene3D" id="3.30.1490.100">
    <property type="entry name" value="DNA polymerase, Y-family, little finger domain"/>
    <property type="match status" value="1"/>
</dbReference>
<dbReference type="FunFam" id="3.40.1170.60:FF:000003">
    <property type="entry name" value="DNA polymerase eta"/>
    <property type="match status" value="1"/>
</dbReference>
<dbReference type="PANTHER" id="PTHR45873:SF1">
    <property type="entry name" value="DNA POLYMERASE ETA"/>
    <property type="match status" value="1"/>
</dbReference>
<evidence type="ECO:0000259" key="20">
    <source>
        <dbReference type="PROSITE" id="PS51907"/>
    </source>
</evidence>
<dbReference type="SUPFAM" id="SSF56672">
    <property type="entry name" value="DNA/RNA polymerases"/>
    <property type="match status" value="1"/>
</dbReference>
<dbReference type="PIRSF" id="PIRSF036603">
    <property type="entry name" value="DPol_eta"/>
    <property type="match status" value="1"/>
</dbReference>
<evidence type="ECO:0000256" key="5">
    <source>
        <dbReference type="ARBA" id="ARBA00012417"/>
    </source>
</evidence>
<keyword evidence="8" id="KW-0479">Metal-binding</keyword>
<keyword evidence="7" id="KW-0548">Nucleotidyltransferase</keyword>
<dbReference type="GO" id="GO:0009411">
    <property type="term" value="P:response to UV"/>
    <property type="evidence" value="ECO:0007669"/>
    <property type="project" value="UniProtKB-ARBA"/>
</dbReference>